<protein>
    <submittedName>
        <fullName evidence="2">Ketosteroid isomerase-like protein</fullName>
    </submittedName>
</protein>
<feature type="domain" description="SnoaL-like" evidence="1">
    <location>
        <begin position="6"/>
        <end position="76"/>
    </location>
</feature>
<dbReference type="AlphaFoldDB" id="A0A927MZB8"/>
<dbReference type="InterPro" id="IPR037401">
    <property type="entry name" value="SnoaL-like"/>
</dbReference>
<accession>A0A927MZB8</accession>
<reference evidence="2" key="1">
    <citation type="submission" date="2020-10" db="EMBL/GenBank/DDBJ databases">
        <title>Sequencing the genomes of 1000 actinobacteria strains.</title>
        <authorList>
            <person name="Klenk H.-P."/>
        </authorList>
    </citation>
    <scope>NUCLEOTIDE SEQUENCE</scope>
    <source>
        <strain evidence="2">DSM 45354</strain>
    </source>
</reference>
<proteinExistence type="predicted"/>
<dbReference type="Gene3D" id="3.10.450.50">
    <property type="match status" value="1"/>
</dbReference>
<evidence type="ECO:0000313" key="3">
    <source>
        <dbReference type="Proteomes" id="UP000638648"/>
    </source>
</evidence>
<dbReference type="Proteomes" id="UP000638648">
    <property type="component" value="Unassembled WGS sequence"/>
</dbReference>
<dbReference type="InterPro" id="IPR032710">
    <property type="entry name" value="NTF2-like_dom_sf"/>
</dbReference>
<dbReference type="EMBL" id="JADBEM010000001">
    <property type="protein sequence ID" value="MBE1605890.1"/>
    <property type="molecule type" value="Genomic_DNA"/>
</dbReference>
<name>A0A927MZB8_9ACTN</name>
<comment type="caution">
    <text evidence="2">The sequence shown here is derived from an EMBL/GenBank/DDBJ whole genome shotgun (WGS) entry which is preliminary data.</text>
</comment>
<dbReference type="Pfam" id="PF12680">
    <property type="entry name" value="SnoaL_2"/>
    <property type="match status" value="1"/>
</dbReference>
<sequence>MNSLSHGREEVRGNLERVFSLLYDRDSVRTTVHHQISQGPIGAVRWSMTGSFATGGTFANEYSLWVEVQDGLVVRVWEYTDVAHSTGQMRAAQC</sequence>
<keyword evidence="3" id="KW-1185">Reference proteome</keyword>
<keyword evidence="2" id="KW-0413">Isomerase</keyword>
<evidence type="ECO:0000313" key="2">
    <source>
        <dbReference type="EMBL" id="MBE1605890.1"/>
    </source>
</evidence>
<organism evidence="2 3">
    <name type="scientific">Actinopolymorpha pittospori</name>
    <dbReference type="NCBI Taxonomy" id="648752"/>
    <lineage>
        <taxon>Bacteria</taxon>
        <taxon>Bacillati</taxon>
        <taxon>Actinomycetota</taxon>
        <taxon>Actinomycetes</taxon>
        <taxon>Propionibacteriales</taxon>
        <taxon>Actinopolymorphaceae</taxon>
        <taxon>Actinopolymorpha</taxon>
    </lineage>
</organism>
<evidence type="ECO:0000259" key="1">
    <source>
        <dbReference type="Pfam" id="PF12680"/>
    </source>
</evidence>
<dbReference type="RefSeq" id="WP_192750108.1">
    <property type="nucleotide sequence ID" value="NZ_BAABJL010000035.1"/>
</dbReference>
<dbReference type="GO" id="GO:0016853">
    <property type="term" value="F:isomerase activity"/>
    <property type="evidence" value="ECO:0007669"/>
    <property type="project" value="UniProtKB-KW"/>
</dbReference>
<dbReference type="SUPFAM" id="SSF54427">
    <property type="entry name" value="NTF2-like"/>
    <property type="match status" value="1"/>
</dbReference>
<gene>
    <name evidence="2" type="ORF">HEB94_002738</name>
</gene>